<accession>A0A7W6J452</accession>
<evidence type="ECO:0000259" key="1">
    <source>
        <dbReference type="PROSITE" id="PS51644"/>
    </source>
</evidence>
<keyword evidence="3" id="KW-1185">Reference proteome</keyword>
<protein>
    <submittedName>
        <fullName evidence="2">Uncharacterized LabA/DUF88 family protein</fullName>
    </submittedName>
</protein>
<dbReference type="EMBL" id="JACIEZ010000002">
    <property type="protein sequence ID" value="MBB4064408.1"/>
    <property type="molecule type" value="Genomic_DNA"/>
</dbReference>
<dbReference type="CDD" id="cd10146">
    <property type="entry name" value="LabA_like_C"/>
    <property type="match status" value="1"/>
</dbReference>
<dbReference type="PANTHER" id="PTHR35811">
    <property type="entry name" value="SLR1870 PROTEIN"/>
    <property type="match status" value="1"/>
</dbReference>
<gene>
    <name evidence="2" type="ORF">GGR23_001585</name>
</gene>
<dbReference type="Proteomes" id="UP000528286">
    <property type="component" value="Unassembled WGS sequence"/>
</dbReference>
<feature type="domain" description="HTH OST-type" evidence="1">
    <location>
        <begin position="163"/>
        <end position="237"/>
    </location>
</feature>
<evidence type="ECO:0000313" key="2">
    <source>
        <dbReference type="EMBL" id="MBB4064408.1"/>
    </source>
</evidence>
<dbReference type="Pfam" id="PF01936">
    <property type="entry name" value="NYN"/>
    <property type="match status" value="1"/>
</dbReference>
<dbReference type="PANTHER" id="PTHR35811:SF1">
    <property type="entry name" value="HTH OST-TYPE DOMAIN-CONTAINING PROTEIN"/>
    <property type="match status" value="1"/>
</dbReference>
<dbReference type="AlphaFoldDB" id="A0A7W6J452"/>
<reference evidence="2 3" key="1">
    <citation type="submission" date="2020-08" db="EMBL/GenBank/DDBJ databases">
        <title>Genomic Encyclopedia of Type Strains, Phase IV (KMG-IV): sequencing the most valuable type-strain genomes for metagenomic binning, comparative biology and taxonomic classification.</title>
        <authorList>
            <person name="Goeker M."/>
        </authorList>
    </citation>
    <scope>NUCLEOTIDE SEQUENCE [LARGE SCALE GENOMIC DNA]</scope>
    <source>
        <strain evidence="2 3">DSM 29853</strain>
    </source>
</reference>
<proteinExistence type="predicted"/>
<dbReference type="RefSeq" id="WP_183365633.1">
    <property type="nucleotide sequence ID" value="NZ_JACIEZ010000002.1"/>
</dbReference>
<dbReference type="GO" id="GO:0004540">
    <property type="term" value="F:RNA nuclease activity"/>
    <property type="evidence" value="ECO:0007669"/>
    <property type="project" value="InterPro"/>
</dbReference>
<dbReference type="InterPro" id="IPR021139">
    <property type="entry name" value="NYN"/>
</dbReference>
<dbReference type="InterPro" id="IPR025605">
    <property type="entry name" value="OST-HTH/LOTUS_dom"/>
</dbReference>
<sequence length="247" mass="27134">MAETRSPRLAVLIDAENASAKIVNGLFEEIAKIGEASVRRIYGDFSSLQAKAWVNVLAKHAIIPQQQFAYTQGKNASDIALVIDAMDLLHSGRFDGFCLVSSDSDFTRLASRIREQGVDVFGFGEQKTPESFRQACRRFIYTENLHSGLADSDQKPPATPLQPPSAAIPILRRVIAQLETEDGWVQLGPVGQQLANLASDFDPRTYGCKKLSDLVRQTNAFEVNHAGGGPVRIRLKVEHATKKKTKA</sequence>
<dbReference type="Gene3D" id="3.40.50.1010">
    <property type="entry name" value="5'-nuclease"/>
    <property type="match status" value="1"/>
</dbReference>
<name>A0A7W6J452_9HYPH</name>
<comment type="caution">
    <text evidence="2">The sequence shown here is derived from an EMBL/GenBank/DDBJ whole genome shotgun (WGS) entry which is preliminary data.</text>
</comment>
<dbReference type="CDD" id="cd11297">
    <property type="entry name" value="PIN_LabA-like_N_1"/>
    <property type="match status" value="1"/>
</dbReference>
<dbReference type="InterPro" id="IPR041966">
    <property type="entry name" value="LOTUS-like"/>
</dbReference>
<dbReference type="PROSITE" id="PS51644">
    <property type="entry name" value="HTH_OST"/>
    <property type="match status" value="1"/>
</dbReference>
<organism evidence="2 3">
    <name type="scientific">Gellertiella hungarica</name>
    <dbReference type="NCBI Taxonomy" id="1572859"/>
    <lineage>
        <taxon>Bacteria</taxon>
        <taxon>Pseudomonadati</taxon>
        <taxon>Pseudomonadota</taxon>
        <taxon>Alphaproteobacteria</taxon>
        <taxon>Hyphomicrobiales</taxon>
        <taxon>Rhizobiaceae</taxon>
        <taxon>Gellertiella</taxon>
    </lineage>
</organism>
<dbReference type="Pfam" id="PF12872">
    <property type="entry name" value="OST-HTH"/>
    <property type="match status" value="1"/>
</dbReference>
<evidence type="ECO:0000313" key="3">
    <source>
        <dbReference type="Proteomes" id="UP000528286"/>
    </source>
</evidence>
<dbReference type="Gene3D" id="3.30.420.610">
    <property type="entry name" value="LOTUS domain-like"/>
    <property type="match status" value="1"/>
</dbReference>